<dbReference type="SUPFAM" id="SSF103473">
    <property type="entry name" value="MFS general substrate transporter"/>
    <property type="match status" value="2"/>
</dbReference>
<keyword evidence="9" id="KW-1185">Reference proteome</keyword>
<protein>
    <submittedName>
        <fullName evidence="8">Tetracycline efflux protein</fullName>
    </submittedName>
</protein>
<dbReference type="PANTHER" id="PTHR23501">
    <property type="entry name" value="MAJOR FACILITATOR SUPERFAMILY"/>
    <property type="match status" value="1"/>
</dbReference>
<keyword evidence="2 6" id="KW-0812">Transmembrane</keyword>
<feature type="transmembrane region" description="Helical" evidence="6">
    <location>
        <begin position="303"/>
        <end position="321"/>
    </location>
</feature>
<accession>A0ABQ0GJJ7</accession>
<dbReference type="InterPro" id="IPR036259">
    <property type="entry name" value="MFS_trans_sf"/>
</dbReference>
<feature type="transmembrane region" description="Helical" evidence="6">
    <location>
        <begin position="418"/>
        <end position="439"/>
    </location>
</feature>
<feature type="transmembrane region" description="Helical" evidence="6">
    <location>
        <begin position="243"/>
        <end position="263"/>
    </location>
</feature>
<feature type="transmembrane region" description="Helical" evidence="6">
    <location>
        <begin position="446"/>
        <end position="465"/>
    </location>
</feature>
<feature type="transmembrane region" description="Helical" evidence="6">
    <location>
        <begin position="125"/>
        <end position="145"/>
    </location>
</feature>
<comment type="subcellular location">
    <subcellularLocation>
        <location evidence="1">Membrane</location>
        <topology evidence="1">Multi-pass membrane protein</topology>
    </subcellularLocation>
</comment>
<dbReference type="InterPro" id="IPR011701">
    <property type="entry name" value="MFS"/>
</dbReference>
<evidence type="ECO:0000256" key="5">
    <source>
        <dbReference type="SAM" id="MobiDB-lite"/>
    </source>
</evidence>
<dbReference type="Proteomes" id="UP001628179">
    <property type="component" value="Unassembled WGS sequence"/>
</dbReference>
<sequence length="646" mass="69864">MYLAVRYAKTQYRGYQERKAAQQQLPTSPGGAHSQGAARFDDTTALTSPSLSAPRIPDNSSKAKDATPKETQEERAEKKRRRKYRLKIILGLFAPYTLQALDTTIIASAVKFIADDFDERHQLNWIITAFNLTSAAFLPVFAQLADVFGRHAALQTALVTITLGSALCTAAPAPTAFALLLLGRALQGVGAAGINICVRTVLADRVSLADYAKNWSVFALLSAVSFSIGPVVGGYLTQVSWRWCFAVNLPVGVIAIGLVAWLLRGELVPAQEVDEGLYGPGRGVTRTGRFWARLGTVDYGGQVLFLFGLGLLVLAFTWGGAVFPWDSIAVLVSLVVGGVLTVAWLVYEWAMAPGRAMARVFPRQKAMMPWRLLMQRDIGLLFLINFAIGVAMFSVMYFMDLYFTLVQGHSASRAGLALLFFLPGLGGGVYMAMFFINVWPRQTLPALLIGSVSSAVGITVLPWACQSDNTPLIYGMMALAGYGVGMNTNPGSLHGLAYFPGMTAPISCLVSFAVPFGGTIALTIMSTVFNNKSGPNHEDPRTGIVWAFIAMIPILWAGVLVTTLLGNVWIRKDGSHEVVHGAWIWSLVRGKGLERVTMARVEDGRSNDDNSDVPLGAVAPTLLVAEADIDRARYPRGVYGRMTLSV</sequence>
<dbReference type="RefSeq" id="XP_070919638.1">
    <property type="nucleotide sequence ID" value="XM_071063537.1"/>
</dbReference>
<dbReference type="GeneID" id="98178860"/>
<dbReference type="EMBL" id="BAAFSV010000004">
    <property type="protein sequence ID" value="GAB1317907.1"/>
    <property type="molecule type" value="Genomic_DNA"/>
</dbReference>
<dbReference type="PROSITE" id="PS50850">
    <property type="entry name" value="MFS"/>
    <property type="match status" value="1"/>
</dbReference>
<reference evidence="8 9" key="1">
    <citation type="submission" date="2024-09" db="EMBL/GenBank/DDBJ databases">
        <title>Itraconazole resistance in Madurella fahalii resulting from another homologue of gene encoding cytochrome P450 14-alpha sterol demethylase (CYP51).</title>
        <authorList>
            <person name="Yoshioka I."/>
            <person name="Fahal A.H."/>
            <person name="Kaneko S."/>
            <person name="Yaguchi T."/>
        </authorList>
    </citation>
    <scope>NUCLEOTIDE SEQUENCE [LARGE SCALE GENOMIC DNA]</scope>
    <source>
        <strain evidence="8 9">IFM 68171</strain>
    </source>
</reference>
<evidence type="ECO:0000256" key="4">
    <source>
        <dbReference type="ARBA" id="ARBA00023136"/>
    </source>
</evidence>
<dbReference type="Gene3D" id="1.20.1720.10">
    <property type="entry name" value="Multidrug resistance protein D"/>
    <property type="match status" value="1"/>
</dbReference>
<evidence type="ECO:0000256" key="2">
    <source>
        <dbReference type="ARBA" id="ARBA00022692"/>
    </source>
</evidence>
<feature type="transmembrane region" description="Helical" evidence="6">
    <location>
        <begin position="378"/>
        <end position="398"/>
    </location>
</feature>
<evidence type="ECO:0000256" key="1">
    <source>
        <dbReference type="ARBA" id="ARBA00004141"/>
    </source>
</evidence>
<keyword evidence="3 6" id="KW-1133">Transmembrane helix</keyword>
<gene>
    <name evidence="8" type="ORF">MFIFM68171_08117</name>
</gene>
<comment type="caution">
    <text evidence="8">The sequence shown here is derived from an EMBL/GenBank/DDBJ whole genome shotgun (WGS) entry which is preliminary data.</text>
</comment>
<keyword evidence="4 6" id="KW-0472">Membrane</keyword>
<evidence type="ECO:0000256" key="6">
    <source>
        <dbReference type="SAM" id="Phobius"/>
    </source>
</evidence>
<feature type="transmembrane region" description="Helical" evidence="6">
    <location>
        <begin position="496"/>
        <end position="524"/>
    </location>
</feature>
<organism evidence="8 9">
    <name type="scientific">Madurella fahalii</name>
    <dbReference type="NCBI Taxonomy" id="1157608"/>
    <lineage>
        <taxon>Eukaryota</taxon>
        <taxon>Fungi</taxon>
        <taxon>Dikarya</taxon>
        <taxon>Ascomycota</taxon>
        <taxon>Pezizomycotina</taxon>
        <taxon>Sordariomycetes</taxon>
        <taxon>Sordariomycetidae</taxon>
        <taxon>Sordariales</taxon>
        <taxon>Sordariales incertae sedis</taxon>
        <taxon>Madurella</taxon>
    </lineage>
</organism>
<evidence type="ECO:0000313" key="9">
    <source>
        <dbReference type="Proteomes" id="UP001628179"/>
    </source>
</evidence>
<feature type="transmembrane region" description="Helical" evidence="6">
    <location>
        <begin position="215"/>
        <end position="237"/>
    </location>
</feature>
<evidence type="ECO:0000259" key="7">
    <source>
        <dbReference type="PROSITE" id="PS50850"/>
    </source>
</evidence>
<evidence type="ECO:0000256" key="3">
    <source>
        <dbReference type="ARBA" id="ARBA00022989"/>
    </source>
</evidence>
<dbReference type="InterPro" id="IPR020846">
    <property type="entry name" value="MFS_dom"/>
</dbReference>
<feature type="transmembrane region" description="Helical" evidence="6">
    <location>
        <begin position="185"/>
        <end position="203"/>
    </location>
</feature>
<feature type="region of interest" description="Disordered" evidence="5">
    <location>
        <begin position="17"/>
        <end position="78"/>
    </location>
</feature>
<feature type="transmembrane region" description="Helical" evidence="6">
    <location>
        <begin position="157"/>
        <end position="179"/>
    </location>
</feature>
<feature type="transmembrane region" description="Helical" evidence="6">
    <location>
        <begin position="327"/>
        <end position="347"/>
    </location>
</feature>
<proteinExistence type="predicted"/>
<feature type="compositionally biased region" description="Basic and acidic residues" evidence="5">
    <location>
        <begin position="61"/>
        <end position="77"/>
    </location>
</feature>
<feature type="transmembrane region" description="Helical" evidence="6">
    <location>
        <begin position="544"/>
        <end position="570"/>
    </location>
</feature>
<feature type="domain" description="Major facilitator superfamily (MFS) profile" evidence="7">
    <location>
        <begin position="88"/>
        <end position="565"/>
    </location>
</feature>
<dbReference type="PANTHER" id="PTHR23501:SF39">
    <property type="entry name" value="MULTIDRUG TRANSPORTER, PUTATIVE (AFU_ORTHOLOGUE AFUA_1G05010)-RELATED"/>
    <property type="match status" value="1"/>
</dbReference>
<dbReference type="Pfam" id="PF07690">
    <property type="entry name" value="MFS_1"/>
    <property type="match status" value="1"/>
</dbReference>
<feature type="transmembrane region" description="Helical" evidence="6">
    <location>
        <begin position="471"/>
        <end position="489"/>
    </location>
</feature>
<feature type="transmembrane region" description="Helical" evidence="6">
    <location>
        <begin position="88"/>
        <end position="113"/>
    </location>
</feature>
<evidence type="ECO:0000313" key="8">
    <source>
        <dbReference type="EMBL" id="GAB1317907.1"/>
    </source>
</evidence>
<name>A0ABQ0GJJ7_9PEZI</name>